<dbReference type="InterPro" id="IPR032675">
    <property type="entry name" value="LRR_dom_sf"/>
</dbReference>
<dbReference type="AlphaFoldDB" id="A0AAF0CU41"/>
<dbReference type="PROSITE" id="PS51450">
    <property type="entry name" value="LRR"/>
    <property type="match status" value="2"/>
</dbReference>
<sequence length="622" mass="70596">MWRTKKKCKLCQNKLTLNTDVYTCTKCGQQYKIIDTKLQEINYVAMPEKAKIMSSSQRLMVITGACFLLIGTIFFAVNEFNQSPTLKKTLDNKLLNEIGDMVEDSSIIKNPITQPMKLFTKRFSELEPFYDIRDIKFLKVSYQDDGWLFSYSLNGNKESPNSYIKTSNDVVIHSSDKIKEEEFQLFPNLESLDLANSSEIEASSKDKPFHGLKNLKFYVGSLNQTVADVTTIFDNPDEILGLGLHLISKSDNEGLKEFPQLKFLDIRYISEKLEGKIDFSEINTTDIMIDSAQITDLSWLKDVKPLKKLQIKHPKGHDYTFLYKMPKLTTLNITDNHLDDIDFINNMPMLTHVSLHTKKVKNFDVLKDSDTLSSLELTLGDSVKDISFIETISNLVDLNLNISGNSEEIELPLLKKLEFLTNLTLSQPLNELDSKTVNNLVVEGQGDNNDDLIKNFPNLKKLTVTDLKINKWLANDSNPDLEELNIRASRLYDGKLESILAVNGLKKLSITDSYIENFNQHKVTKKSHVTDLEISRSHIDKIKVSDVLACMPEIKNLKLVEDKLDRIPDLSSFPNLESLDISFNTLSSISDMSLAPKLKKIIITGNDIKDSNSVDSKVIVVD</sequence>
<keyword evidence="3" id="KW-0472">Membrane</keyword>
<dbReference type="SUPFAM" id="SSF52058">
    <property type="entry name" value="L domain-like"/>
    <property type="match status" value="2"/>
</dbReference>
<feature type="transmembrane region" description="Helical" evidence="3">
    <location>
        <begin position="59"/>
        <end position="77"/>
    </location>
</feature>
<keyword evidence="3" id="KW-0812">Transmembrane</keyword>
<dbReference type="Gene3D" id="3.80.10.10">
    <property type="entry name" value="Ribonuclease Inhibitor"/>
    <property type="match status" value="1"/>
</dbReference>
<name>A0AAF0CU41_9ENTE</name>
<proteinExistence type="predicted"/>
<dbReference type="InterPro" id="IPR001611">
    <property type="entry name" value="Leu-rich_rpt"/>
</dbReference>
<evidence type="ECO:0000256" key="2">
    <source>
        <dbReference type="ARBA" id="ARBA00022737"/>
    </source>
</evidence>
<dbReference type="PANTHER" id="PTHR46652">
    <property type="entry name" value="LEUCINE-RICH REPEAT AND IQ DOMAIN-CONTAINING PROTEIN 1-RELATED"/>
    <property type="match status" value="1"/>
</dbReference>
<protein>
    <recommendedName>
        <fullName evidence="6">Leucine-rich repeat domain-containing protein</fullName>
    </recommendedName>
</protein>
<dbReference type="EMBL" id="CP110232">
    <property type="protein sequence ID" value="WEG73030.1"/>
    <property type="molecule type" value="Genomic_DNA"/>
</dbReference>
<keyword evidence="3" id="KW-1133">Transmembrane helix</keyword>
<evidence type="ECO:0000256" key="1">
    <source>
        <dbReference type="ARBA" id="ARBA00022614"/>
    </source>
</evidence>
<dbReference type="InterPro" id="IPR050836">
    <property type="entry name" value="SDS22/Internalin_LRR"/>
</dbReference>
<keyword evidence="5" id="KW-1185">Reference proteome</keyword>
<evidence type="ECO:0000313" key="5">
    <source>
        <dbReference type="Proteomes" id="UP001179647"/>
    </source>
</evidence>
<organism evidence="4 5">
    <name type="scientific">Vagococcus intermedius</name>
    <dbReference type="NCBI Taxonomy" id="2991418"/>
    <lineage>
        <taxon>Bacteria</taxon>
        <taxon>Bacillati</taxon>
        <taxon>Bacillota</taxon>
        <taxon>Bacilli</taxon>
        <taxon>Lactobacillales</taxon>
        <taxon>Enterococcaceae</taxon>
        <taxon>Vagococcus</taxon>
    </lineage>
</organism>
<evidence type="ECO:0000256" key="3">
    <source>
        <dbReference type="SAM" id="Phobius"/>
    </source>
</evidence>
<dbReference type="PANTHER" id="PTHR46652:SF3">
    <property type="entry name" value="LEUCINE-RICH REPEAT-CONTAINING PROTEIN 9"/>
    <property type="match status" value="1"/>
</dbReference>
<dbReference type="KEGG" id="vie:OL234_08640"/>
<gene>
    <name evidence="4" type="ORF">OL234_08640</name>
</gene>
<dbReference type="RefSeq" id="WP_275468832.1">
    <property type="nucleotide sequence ID" value="NZ_CP110232.1"/>
</dbReference>
<keyword evidence="2" id="KW-0677">Repeat</keyword>
<reference evidence="4" key="1">
    <citation type="submission" date="2022-10" db="EMBL/GenBank/DDBJ databases">
        <title>Vagococcus sp. isolated from poultry meat.</title>
        <authorList>
            <person name="Johansson P."/>
            <person name="Bjorkroth J."/>
        </authorList>
    </citation>
    <scope>NUCLEOTIDE SEQUENCE</scope>
    <source>
        <strain evidence="4">STAA11</strain>
    </source>
</reference>
<evidence type="ECO:0000313" key="4">
    <source>
        <dbReference type="EMBL" id="WEG73030.1"/>
    </source>
</evidence>
<keyword evidence="1" id="KW-0433">Leucine-rich repeat</keyword>
<accession>A0AAF0CU41</accession>
<evidence type="ECO:0008006" key="6">
    <source>
        <dbReference type="Google" id="ProtNLM"/>
    </source>
</evidence>
<dbReference type="Proteomes" id="UP001179647">
    <property type="component" value="Chromosome"/>
</dbReference>